<evidence type="ECO:0000313" key="1">
    <source>
        <dbReference type="EMBL" id="NEW46630.1"/>
    </source>
</evidence>
<dbReference type="Proteomes" id="UP000468928">
    <property type="component" value="Unassembled WGS sequence"/>
</dbReference>
<dbReference type="RefSeq" id="WP_163829792.1">
    <property type="nucleotide sequence ID" value="NZ_JAAGUZ010000056.1"/>
</dbReference>
<comment type="caution">
    <text evidence="1">The sequence shown here is derived from an EMBL/GenBank/DDBJ whole genome shotgun (WGS) entry which is preliminary data.</text>
</comment>
<sequence>MGQSAATAVAATVQVLSAAELAALACLIAATTPATGAAGRIRRRTPTRRACFAVRGVQTSAARFGSGAVAANGTGPGRVAAVSTLATSPTVALM</sequence>
<name>A0A6P1DCV8_9NOCA</name>
<evidence type="ECO:0000313" key="2">
    <source>
        <dbReference type="Proteomes" id="UP000468928"/>
    </source>
</evidence>
<dbReference type="EMBL" id="JAAGUZ010000056">
    <property type="protein sequence ID" value="NEW46630.1"/>
    <property type="molecule type" value="Genomic_DNA"/>
</dbReference>
<protein>
    <submittedName>
        <fullName evidence="1">Uncharacterized protein</fullName>
    </submittedName>
</protein>
<dbReference type="AlphaFoldDB" id="A0A6P1DCV8"/>
<gene>
    <name evidence="1" type="ORF">GV789_19570</name>
</gene>
<organism evidence="1 2">
    <name type="scientific">Nocardia cyriacigeorgica</name>
    <dbReference type="NCBI Taxonomy" id="135487"/>
    <lineage>
        <taxon>Bacteria</taxon>
        <taxon>Bacillati</taxon>
        <taxon>Actinomycetota</taxon>
        <taxon>Actinomycetes</taxon>
        <taxon>Mycobacteriales</taxon>
        <taxon>Nocardiaceae</taxon>
        <taxon>Nocardia</taxon>
    </lineage>
</organism>
<proteinExistence type="predicted"/>
<accession>A0A6P1DCV8</accession>
<reference evidence="1 2" key="1">
    <citation type="submission" date="2020-01" db="EMBL/GenBank/DDBJ databases">
        <title>Genetics and antimicrobial susceptibilities of Nocardia species isolated from the soil; a comparison with species isolated from humans.</title>
        <authorList>
            <person name="Carrasco G."/>
            <person name="Monzon S."/>
            <person name="Sansegundo M."/>
            <person name="Garcia E."/>
            <person name="Garrido N."/>
            <person name="Medina M.J."/>
            <person name="Villalon P."/>
            <person name="Ramirez-Arocha A.C."/>
            <person name="Jimenez P."/>
            <person name="Cuesta I."/>
            <person name="Valdezate S."/>
        </authorList>
    </citation>
    <scope>NUCLEOTIDE SEQUENCE [LARGE SCALE GENOMIC DNA]</scope>
    <source>
        <strain evidence="1 2">CNM20110639</strain>
    </source>
</reference>